<dbReference type="InterPro" id="IPR017927">
    <property type="entry name" value="FAD-bd_FR_type"/>
</dbReference>
<dbReference type="GO" id="GO:0008941">
    <property type="term" value="F:nitric oxide dioxygenase NAD(P)H activity"/>
    <property type="evidence" value="ECO:0007669"/>
    <property type="project" value="UniProtKB-UniRule"/>
</dbReference>
<dbReference type="FunFam" id="2.40.30.10:FF:000034">
    <property type="entry name" value="Flavohemoprotein"/>
    <property type="match status" value="1"/>
</dbReference>
<dbReference type="Gene3D" id="2.40.30.10">
    <property type="entry name" value="Translation factors"/>
    <property type="match status" value="1"/>
</dbReference>
<evidence type="ECO:0000256" key="3">
    <source>
        <dbReference type="ARBA" id="ARBA00022448"/>
    </source>
</evidence>
<name>A0A0U4F599_9BACI</name>
<dbReference type="GO" id="GO:0071500">
    <property type="term" value="P:cellular response to nitrosative stress"/>
    <property type="evidence" value="ECO:0007669"/>
    <property type="project" value="TreeGrafter"/>
</dbReference>
<dbReference type="Gene3D" id="3.40.50.80">
    <property type="entry name" value="Nucleotide-binding domain of ferredoxin-NADP reductase (FNR) module"/>
    <property type="match status" value="1"/>
</dbReference>
<dbReference type="InterPro" id="IPR001433">
    <property type="entry name" value="OxRdtase_FAD/NAD-bd"/>
</dbReference>
<keyword evidence="15" id="KW-0216">Detoxification</keyword>
<feature type="binding site" description="proximal binding residue" evidence="15">
    <location>
        <position position="84"/>
    </location>
    <ligand>
        <name>heme b</name>
        <dbReference type="ChEBI" id="CHEBI:60344"/>
    </ligand>
    <ligandPart>
        <name>Fe</name>
        <dbReference type="ChEBI" id="CHEBI:18248"/>
    </ligandPart>
</feature>
<dbReference type="EC" id="1.14.12.17" evidence="15"/>
<dbReference type="PANTHER" id="PTHR43396:SF3">
    <property type="entry name" value="FLAVOHEMOPROTEIN"/>
    <property type="match status" value="1"/>
</dbReference>
<dbReference type="OrthoDB" id="9801223at2"/>
<dbReference type="NCBIfam" id="NF009805">
    <property type="entry name" value="PRK13289.1"/>
    <property type="match status" value="1"/>
</dbReference>
<evidence type="ECO:0000256" key="5">
    <source>
        <dbReference type="ARBA" id="ARBA00022621"/>
    </source>
</evidence>
<dbReference type="CDD" id="cd14777">
    <property type="entry name" value="Yhb1-globin-like"/>
    <property type="match status" value="1"/>
</dbReference>
<sequence>MNSTKLSIVKSTAPVLKDHSREIGTRFYNLLFSSAPELYNMFNQTNQQRGLQQEALTYAVYAAGENLDHLKNIEPLIMRVAEKHVALGVKPDQYPIVGEALLQAVKDVLGDKARDEVIDAWGEAYNTIADAFINIEHDLYEGKEQKSGGWRGFRDFCVVKKVKETDLVTSFYLKPEDQQPISSYEPGQYLTLKADIEGETYTHMRHYSLSDAPGKDYYRISVKREEGNEKVPDGIVSNYLHHHVQEGDTLPFAVPAGDFSISNEDLPVVLISGGIGLTPLMSMLNTLAETGQSVTYIHATQNSSVHAMKEHVEQLASEYQNVNSYVCYDSPTARDRDMQNFDKEGFITLDWLKSILPSNQADFYFCGPVPFMKAVNKALKDWSVPEKQMHYEVFSPVSILEEQKSEKPSVTTSR</sequence>
<dbReference type="SUPFAM" id="SSF52343">
    <property type="entry name" value="Ferredoxin reductase-like, C-terminal NADP-linked domain"/>
    <property type="match status" value="1"/>
</dbReference>
<evidence type="ECO:0000256" key="9">
    <source>
        <dbReference type="ARBA" id="ARBA00022857"/>
    </source>
</evidence>
<comment type="cofactor">
    <cofactor evidence="15">
        <name>FAD</name>
        <dbReference type="ChEBI" id="CHEBI:57692"/>
    </cofactor>
    <text evidence="15">Binds 1 FAD per subunit.</text>
</comment>
<feature type="site" description="Involved in heme-bound ligand stabilization and O-O bond activation" evidence="15">
    <location>
        <position position="28"/>
    </location>
</feature>
<comment type="similarity">
    <text evidence="1 15">In the C-terminal section; belongs to the flavoprotein pyridine nucleotide cytochrome reductase family.</text>
</comment>
<keyword evidence="5 15" id="KW-0561">Oxygen transport</keyword>
<keyword evidence="3 15" id="KW-0813">Transport</keyword>
<dbReference type="GO" id="GO:0046872">
    <property type="term" value="F:metal ion binding"/>
    <property type="evidence" value="ECO:0007669"/>
    <property type="project" value="UniProtKB-KW"/>
</dbReference>
<feature type="binding site" evidence="15">
    <location>
        <position position="189"/>
    </location>
    <ligand>
        <name>FAD</name>
        <dbReference type="ChEBI" id="CHEBI:57692"/>
    </ligand>
</feature>
<dbReference type="STRING" id="1472767.AOX59_09185"/>
<dbReference type="RefSeq" id="WP_068444927.1">
    <property type="nucleotide sequence ID" value="NZ_CP013862.1"/>
</dbReference>
<comment type="similarity">
    <text evidence="2 15">Belongs to the globin family. Two-domain flavohemoproteins subfamily.</text>
</comment>
<dbReference type="SUPFAM" id="SSF46458">
    <property type="entry name" value="Globin-like"/>
    <property type="match status" value="1"/>
</dbReference>
<evidence type="ECO:0000256" key="6">
    <source>
        <dbReference type="ARBA" id="ARBA00022630"/>
    </source>
</evidence>
<dbReference type="InterPro" id="IPR039261">
    <property type="entry name" value="FNR_nucleotide-bd"/>
</dbReference>
<feature type="domain" description="FAD-binding FR-type" evidence="17">
    <location>
        <begin position="151"/>
        <end position="262"/>
    </location>
</feature>
<dbReference type="Pfam" id="PF00175">
    <property type="entry name" value="NAD_binding_1"/>
    <property type="match status" value="1"/>
</dbReference>
<comment type="domain">
    <text evidence="15">Consists of two distinct domains; an N-terminal heme-containing oxygen-binding domain and a C-terminal reductase domain with binding sites for FAD and NAD(P)H.</text>
</comment>
<dbReference type="InterPro" id="IPR023950">
    <property type="entry name" value="Hmp"/>
</dbReference>
<dbReference type="GO" id="GO:0071949">
    <property type="term" value="F:FAD binding"/>
    <property type="evidence" value="ECO:0007669"/>
    <property type="project" value="InterPro"/>
</dbReference>
<dbReference type="Gene3D" id="1.10.490.10">
    <property type="entry name" value="Globins"/>
    <property type="match status" value="1"/>
</dbReference>
<keyword evidence="18" id="KW-0223">Dioxygenase</keyword>
<keyword evidence="19" id="KW-1185">Reference proteome</keyword>
<dbReference type="InterPro" id="IPR017938">
    <property type="entry name" value="Riboflavin_synthase-like_b-brl"/>
</dbReference>
<dbReference type="HAMAP" id="MF_01252">
    <property type="entry name" value="Hmp"/>
    <property type="match status" value="1"/>
</dbReference>
<dbReference type="SUPFAM" id="SSF63380">
    <property type="entry name" value="Riboflavin synthase domain-like"/>
    <property type="match status" value="1"/>
</dbReference>
<feature type="site" description="Influences the redox potential of the prosthetic heme and FAD groups" evidence="15">
    <location>
        <position position="83"/>
    </location>
</feature>
<dbReference type="AlphaFoldDB" id="A0A0U4F599"/>
<dbReference type="GO" id="GO:0020037">
    <property type="term" value="F:heme binding"/>
    <property type="evidence" value="ECO:0007669"/>
    <property type="project" value="InterPro"/>
</dbReference>
<feature type="site" description="Influences the redox potential of the prosthetic heme and FAD groups" evidence="15">
    <location>
        <position position="392"/>
    </location>
</feature>
<evidence type="ECO:0000256" key="14">
    <source>
        <dbReference type="ARBA" id="ARBA00049433"/>
    </source>
</evidence>
<dbReference type="PROSITE" id="PS01033">
    <property type="entry name" value="GLOBIN"/>
    <property type="match status" value="1"/>
</dbReference>
<dbReference type="FunFam" id="3.40.50.80:FF:000010">
    <property type="entry name" value="Flavohemoprotein"/>
    <property type="match status" value="1"/>
</dbReference>
<accession>A0A0U4F599</accession>
<comment type="catalytic activity">
    <reaction evidence="14 15">
        <text>2 nitric oxide + NADPH + 2 O2 = 2 nitrate + NADP(+) + H(+)</text>
        <dbReference type="Rhea" id="RHEA:19465"/>
        <dbReference type="ChEBI" id="CHEBI:15378"/>
        <dbReference type="ChEBI" id="CHEBI:15379"/>
        <dbReference type="ChEBI" id="CHEBI:16480"/>
        <dbReference type="ChEBI" id="CHEBI:17632"/>
        <dbReference type="ChEBI" id="CHEBI:57783"/>
        <dbReference type="ChEBI" id="CHEBI:58349"/>
        <dbReference type="EC" id="1.14.12.17"/>
    </reaction>
</comment>
<keyword evidence="11 15" id="KW-0408">Iron</keyword>
<comment type="catalytic activity">
    <reaction evidence="13 15">
        <text>2 nitric oxide + NADH + 2 O2 = 2 nitrate + NAD(+) + H(+)</text>
        <dbReference type="Rhea" id="RHEA:19469"/>
        <dbReference type="ChEBI" id="CHEBI:15378"/>
        <dbReference type="ChEBI" id="CHEBI:15379"/>
        <dbReference type="ChEBI" id="CHEBI:16480"/>
        <dbReference type="ChEBI" id="CHEBI:17632"/>
        <dbReference type="ChEBI" id="CHEBI:57540"/>
        <dbReference type="ChEBI" id="CHEBI:57945"/>
        <dbReference type="EC" id="1.14.12.17"/>
    </reaction>
</comment>
<keyword evidence="12 15" id="KW-0520">NAD</keyword>
<dbReference type="InterPro" id="IPR009050">
    <property type="entry name" value="Globin-like_sf"/>
</dbReference>
<keyword evidence="4 15" id="KW-0349">Heme</keyword>
<proteinExistence type="inferred from homology"/>
<dbReference type="GO" id="GO:0046210">
    <property type="term" value="P:nitric oxide catabolic process"/>
    <property type="evidence" value="ECO:0007669"/>
    <property type="project" value="TreeGrafter"/>
</dbReference>
<feature type="domain" description="Globin" evidence="16">
    <location>
        <begin position="1"/>
        <end position="137"/>
    </location>
</feature>
<reference evidence="18 19" key="1">
    <citation type="submission" date="2016-01" db="EMBL/GenBank/DDBJ databases">
        <title>Complete genome sequence of strain Lentibacillus amyloliquefaciens LAM0015T isolated from saline sediment.</title>
        <authorList>
            <person name="Wang J.-L."/>
            <person name="He M.-X."/>
        </authorList>
    </citation>
    <scope>NUCLEOTIDE SEQUENCE [LARGE SCALE GENOMIC DNA]</scope>
    <source>
        <strain evidence="18 19">LAM0015</strain>
    </source>
</reference>
<comment type="cofactor">
    <cofactor evidence="15">
        <name>heme b</name>
        <dbReference type="ChEBI" id="CHEBI:60344"/>
    </cofactor>
    <text evidence="15">Binds 1 heme b (iron(II)-protoporphyrin IX) group per subunit.</text>
</comment>
<dbReference type="GO" id="GO:0009636">
    <property type="term" value="P:response to toxic substance"/>
    <property type="evidence" value="ECO:0007669"/>
    <property type="project" value="UniProtKB-KW"/>
</dbReference>
<dbReference type="EMBL" id="CP013862">
    <property type="protein sequence ID" value="ALX48774.1"/>
    <property type="molecule type" value="Genomic_DNA"/>
</dbReference>
<feature type="active site" description="Charge relay system" evidence="15">
    <location>
        <position position="94"/>
    </location>
</feature>
<feature type="binding site" evidence="15">
    <location>
        <begin position="274"/>
        <end position="279"/>
    </location>
    <ligand>
        <name>NADP(+)</name>
        <dbReference type="ChEBI" id="CHEBI:58349"/>
    </ligand>
</feature>
<evidence type="ECO:0000256" key="7">
    <source>
        <dbReference type="ARBA" id="ARBA00022723"/>
    </source>
</evidence>
<dbReference type="Proteomes" id="UP000050331">
    <property type="component" value="Chromosome"/>
</dbReference>
<evidence type="ECO:0000256" key="12">
    <source>
        <dbReference type="ARBA" id="ARBA00023027"/>
    </source>
</evidence>
<dbReference type="GO" id="GO:0005344">
    <property type="term" value="F:oxygen carrier activity"/>
    <property type="evidence" value="ECO:0007669"/>
    <property type="project" value="UniProtKB-UniRule"/>
</dbReference>
<keyword evidence="9 15" id="KW-0521">NADP</keyword>
<dbReference type="CDD" id="cd06184">
    <property type="entry name" value="flavohem_like_fad_nad_binding"/>
    <property type="match status" value="1"/>
</dbReference>
<dbReference type="FunFam" id="1.10.490.10:FF:000003">
    <property type="entry name" value="Flavohemoprotein"/>
    <property type="match status" value="1"/>
</dbReference>
<protein>
    <recommendedName>
        <fullName evidence="15">Flavohemoprotein</fullName>
    </recommendedName>
    <alternativeName>
        <fullName evidence="15">Flavohemoglobin</fullName>
    </alternativeName>
    <alternativeName>
        <fullName evidence="15">Hemoglobin-like protein</fullName>
    </alternativeName>
    <alternativeName>
        <fullName evidence="15">Nitric oxide dioxygenase</fullName>
        <shortName evidence="15">NO oxygenase</shortName>
        <shortName evidence="15">NOD</shortName>
        <ecNumber evidence="15">1.14.12.17</ecNumber>
    </alternativeName>
</protein>
<evidence type="ECO:0000256" key="8">
    <source>
        <dbReference type="ARBA" id="ARBA00022827"/>
    </source>
</evidence>
<dbReference type="Pfam" id="PF00042">
    <property type="entry name" value="Globin"/>
    <property type="match status" value="1"/>
</dbReference>
<dbReference type="Pfam" id="PF00970">
    <property type="entry name" value="FAD_binding_6"/>
    <property type="match status" value="1"/>
</dbReference>
<keyword evidence="7 15" id="KW-0479">Metal-binding</keyword>
<keyword evidence="6 15" id="KW-0285">Flavoprotein</keyword>
<keyword evidence="8 15" id="KW-0274">FAD</keyword>
<dbReference type="PROSITE" id="PS51384">
    <property type="entry name" value="FAD_FR"/>
    <property type="match status" value="1"/>
</dbReference>
<comment type="function">
    <text evidence="15">Is involved in NO detoxification in an aerobic process, termed nitric oxide dioxygenase (NOD) reaction that utilizes O(2) and NAD(P)H to convert NO to nitrate, which protects the bacterium from various noxious nitrogen compounds. Therefore, plays a central role in the inducible response to nitrosative stress.</text>
</comment>
<dbReference type="GO" id="GO:0019825">
    <property type="term" value="F:oxygen binding"/>
    <property type="evidence" value="ECO:0007669"/>
    <property type="project" value="InterPro"/>
</dbReference>
<feature type="region of interest" description="Reductase" evidence="15">
    <location>
        <begin position="148"/>
        <end position="414"/>
    </location>
</feature>
<comment type="caution">
    <text evidence="15">Lacks conserved residue(s) required for the propagation of feature annotation.</text>
</comment>
<dbReference type="InterPro" id="IPR000971">
    <property type="entry name" value="Globin"/>
</dbReference>
<dbReference type="PANTHER" id="PTHR43396">
    <property type="entry name" value="FLAVOHEMOPROTEIN"/>
    <property type="match status" value="1"/>
</dbReference>
<gene>
    <name evidence="15" type="primary">hmp</name>
    <name evidence="18" type="ORF">AOX59_09185</name>
</gene>
<evidence type="ECO:0000259" key="16">
    <source>
        <dbReference type="PROSITE" id="PS01033"/>
    </source>
</evidence>
<evidence type="ECO:0000256" key="10">
    <source>
        <dbReference type="ARBA" id="ARBA00023002"/>
    </source>
</evidence>
<organism evidence="18 19">
    <name type="scientific">Lentibacillus amyloliquefaciens</name>
    <dbReference type="NCBI Taxonomy" id="1472767"/>
    <lineage>
        <taxon>Bacteria</taxon>
        <taxon>Bacillati</taxon>
        <taxon>Bacillota</taxon>
        <taxon>Bacilli</taxon>
        <taxon>Bacillales</taxon>
        <taxon>Bacillaceae</taxon>
        <taxon>Lentibacillus</taxon>
    </lineage>
</organism>
<evidence type="ECO:0000256" key="1">
    <source>
        <dbReference type="ARBA" id="ARBA00006401"/>
    </source>
</evidence>
<keyword evidence="10 15" id="KW-0560">Oxidoreductase</keyword>
<evidence type="ECO:0000313" key="18">
    <source>
        <dbReference type="EMBL" id="ALX48774.1"/>
    </source>
</evidence>
<dbReference type="PRINTS" id="PR00410">
    <property type="entry name" value="PHEHYDRXLASE"/>
</dbReference>
<feature type="active site" description="Charge relay system" evidence="15">
    <location>
        <position position="136"/>
    </location>
</feature>
<dbReference type="InterPro" id="IPR008333">
    <property type="entry name" value="Cbr1-like_FAD-bd_dom"/>
</dbReference>
<dbReference type="InterPro" id="IPR012292">
    <property type="entry name" value="Globin/Proto"/>
</dbReference>
<evidence type="ECO:0000259" key="17">
    <source>
        <dbReference type="PROSITE" id="PS51384"/>
    </source>
</evidence>
<evidence type="ECO:0000256" key="13">
    <source>
        <dbReference type="ARBA" id="ARBA00048649"/>
    </source>
</evidence>
<evidence type="ECO:0000313" key="19">
    <source>
        <dbReference type="Proteomes" id="UP000050331"/>
    </source>
</evidence>
<dbReference type="KEGG" id="lao:AOX59_09185"/>
<evidence type="ECO:0000256" key="2">
    <source>
        <dbReference type="ARBA" id="ARBA00008414"/>
    </source>
</evidence>
<evidence type="ECO:0000256" key="11">
    <source>
        <dbReference type="ARBA" id="ARBA00023004"/>
    </source>
</evidence>
<evidence type="ECO:0000256" key="4">
    <source>
        <dbReference type="ARBA" id="ARBA00022617"/>
    </source>
</evidence>
<evidence type="ECO:0000256" key="15">
    <source>
        <dbReference type="HAMAP-Rule" id="MF_01252"/>
    </source>
</evidence>